<comment type="caution">
    <text evidence="1">The sequence shown here is derived from an EMBL/GenBank/DDBJ whole genome shotgun (WGS) entry which is preliminary data.</text>
</comment>
<gene>
    <name evidence="1" type="ORF">BDCR2A_01439</name>
</gene>
<dbReference type="AlphaFoldDB" id="W6TGX3"/>
<reference evidence="1 2" key="1">
    <citation type="submission" date="2013-12" db="EMBL/GenBank/DDBJ databases">
        <title>Comparative genomics of relapsing fever spirochetes.</title>
        <authorList>
            <person name="Schwan T.G."/>
            <person name="Raffel S.J."/>
            <person name="Porcella S.F."/>
        </authorList>
    </citation>
    <scope>NUCLEOTIDE SEQUENCE [LARGE SCALE GENOMIC DNA]</scope>
    <source>
        <strain evidence="1 2">CR2A</strain>
    </source>
</reference>
<protein>
    <submittedName>
        <fullName evidence="1">Uncharacterized protein</fullName>
    </submittedName>
</protein>
<dbReference type="PATRIC" id="fig|1432657.3.peg.1396"/>
<evidence type="ECO:0000313" key="1">
    <source>
        <dbReference type="EMBL" id="ETZ17633.1"/>
    </source>
</evidence>
<organism evidence="1 2">
    <name type="scientific">Borrelia duttonii CR2A</name>
    <dbReference type="NCBI Taxonomy" id="1432657"/>
    <lineage>
        <taxon>Bacteria</taxon>
        <taxon>Pseudomonadati</taxon>
        <taxon>Spirochaetota</taxon>
        <taxon>Spirochaetia</taxon>
        <taxon>Spirochaetales</taxon>
        <taxon>Borreliaceae</taxon>
        <taxon>Borrelia</taxon>
    </lineage>
</organism>
<proteinExistence type="predicted"/>
<sequence length="45" mass="5549">MFATEQLIFVTLSKDYLEPFYMLDNNYYPNENLFYKKLFSLYHPS</sequence>
<dbReference type="EMBL" id="AZIT01000024">
    <property type="protein sequence ID" value="ETZ17633.1"/>
    <property type="molecule type" value="Genomic_DNA"/>
</dbReference>
<accession>W6TGX3</accession>
<evidence type="ECO:0000313" key="2">
    <source>
        <dbReference type="Proteomes" id="UP000019148"/>
    </source>
</evidence>
<dbReference type="Proteomes" id="UP000019148">
    <property type="component" value="Unassembled WGS sequence"/>
</dbReference>
<name>W6TGX3_9SPIR</name>